<feature type="transmembrane region" description="Helical" evidence="2">
    <location>
        <begin position="82"/>
        <end position="109"/>
    </location>
</feature>
<protein>
    <submittedName>
        <fullName evidence="3">Peptide synthase</fullName>
    </submittedName>
</protein>
<dbReference type="InterPro" id="IPR042099">
    <property type="entry name" value="ANL_N_sf"/>
</dbReference>
<keyword evidence="4" id="KW-1185">Reference proteome</keyword>
<reference evidence="3 4" key="1">
    <citation type="submission" date="2014-06" db="EMBL/GenBank/DDBJ databases">
        <authorList>
            <person name="Urmite Genomes Urmite Genomes"/>
        </authorList>
    </citation>
    <scope>NUCLEOTIDE SEQUENCE [LARGE SCALE GENOMIC DNA]</scope>
</reference>
<dbReference type="PANTHER" id="PTHR22754:SF32">
    <property type="entry name" value="DISCO-INTERACTING PROTEIN 2"/>
    <property type="match status" value="1"/>
</dbReference>
<keyword evidence="2" id="KW-0812">Transmembrane</keyword>
<dbReference type="Gene3D" id="3.40.50.12780">
    <property type="entry name" value="N-terminal domain of ligase-like"/>
    <property type="match status" value="1"/>
</dbReference>
<dbReference type="eggNOG" id="COG0318">
    <property type="taxonomic scope" value="Bacteria"/>
</dbReference>
<dbReference type="AlphaFoldDB" id="A0A078KZJ2"/>
<keyword evidence="2" id="KW-0472">Membrane</keyword>
<evidence type="ECO:0000256" key="1">
    <source>
        <dbReference type="ARBA" id="ARBA00006432"/>
    </source>
</evidence>
<dbReference type="SUPFAM" id="SSF56801">
    <property type="entry name" value="Acetyl-CoA synthetase-like"/>
    <property type="match status" value="1"/>
</dbReference>
<accession>A0A078KZJ2</accession>
<organism evidence="3 4">
    <name type="scientific">Legionella massiliensis</name>
    <dbReference type="NCBI Taxonomy" id="1034943"/>
    <lineage>
        <taxon>Bacteria</taxon>
        <taxon>Pseudomonadati</taxon>
        <taxon>Pseudomonadota</taxon>
        <taxon>Gammaproteobacteria</taxon>
        <taxon>Legionellales</taxon>
        <taxon>Legionellaceae</taxon>
        <taxon>Legionella</taxon>
    </lineage>
</organism>
<evidence type="ECO:0000313" key="4">
    <source>
        <dbReference type="Proteomes" id="UP000044071"/>
    </source>
</evidence>
<sequence>METTQAIALVKTLWSWGVAMLDYNENLVDILENAAGENPKKSFTFTSCDTHKSTSISFAELLLEAKKIAAVIQSKAEVGGQVILLFSPGIHFISAFYGCILSGVISIPLPPPFNV</sequence>
<dbReference type="STRING" id="1034943.BN59_01460"/>
<dbReference type="OrthoDB" id="2472181at2"/>
<dbReference type="PANTHER" id="PTHR22754">
    <property type="entry name" value="DISCO-INTERACTING PROTEIN 2 DIP2 -RELATED"/>
    <property type="match status" value="1"/>
</dbReference>
<gene>
    <name evidence="3" type="ORF">BN59_01460</name>
</gene>
<dbReference type="Proteomes" id="UP000044071">
    <property type="component" value="Unassembled WGS sequence"/>
</dbReference>
<evidence type="ECO:0000256" key="2">
    <source>
        <dbReference type="SAM" id="Phobius"/>
    </source>
</evidence>
<comment type="similarity">
    <text evidence="1">Belongs to the ATP-dependent AMP-binding enzyme family.</text>
</comment>
<name>A0A078KZJ2_9GAMM</name>
<dbReference type="RefSeq" id="WP_043873567.1">
    <property type="nucleotide sequence ID" value="NZ_CCVW01000001.1"/>
</dbReference>
<proteinExistence type="inferred from homology"/>
<evidence type="ECO:0000313" key="3">
    <source>
        <dbReference type="EMBL" id="CDZ77178.1"/>
    </source>
</evidence>
<keyword evidence="2" id="KW-1133">Transmembrane helix</keyword>
<dbReference type="EMBL" id="CCSB01000001">
    <property type="protein sequence ID" value="CDZ77178.1"/>
    <property type="molecule type" value="Genomic_DNA"/>
</dbReference>